<keyword evidence="11 18" id="KW-0863">Zinc-finger</keyword>
<keyword evidence="6" id="KW-0813">Transport</keyword>
<comment type="catalytic activity">
    <reaction evidence="1">
        <text>S-ubiquitinyl-[E2 ubiquitin-conjugating enzyme]-L-cysteine + [acceptor protein]-L-lysine = [E2 ubiquitin-conjugating enzyme]-L-cysteine + N(6)-ubiquitinyl-[acceptor protein]-L-lysine.</text>
        <dbReference type="EC" id="2.3.2.27"/>
    </reaction>
</comment>
<dbReference type="EMBL" id="JAPTSV010000001">
    <property type="protein sequence ID" value="KAJ1531712.1"/>
    <property type="molecule type" value="Genomic_DNA"/>
</dbReference>
<gene>
    <name evidence="20" type="ORF">ONE63_000379</name>
</gene>
<evidence type="ECO:0000256" key="13">
    <source>
        <dbReference type="ARBA" id="ARBA00022833"/>
    </source>
</evidence>
<protein>
    <recommendedName>
        <fullName evidence="5">RING-type E3 ubiquitin transferase</fullName>
        <ecNumber evidence="5">2.3.2.27</ecNumber>
    </recommendedName>
</protein>
<dbReference type="EC" id="2.3.2.27" evidence="5"/>
<proteinExistence type="inferred from homology"/>
<dbReference type="AlphaFoldDB" id="A0AAV7Y520"/>
<evidence type="ECO:0000256" key="8">
    <source>
        <dbReference type="ARBA" id="ARBA00022679"/>
    </source>
</evidence>
<dbReference type="PROSITE" id="PS00518">
    <property type="entry name" value="ZF_RING_1"/>
    <property type="match status" value="1"/>
</dbReference>
<evidence type="ECO:0000256" key="9">
    <source>
        <dbReference type="ARBA" id="ARBA00022692"/>
    </source>
</evidence>
<dbReference type="SMART" id="SM00184">
    <property type="entry name" value="RING"/>
    <property type="match status" value="1"/>
</dbReference>
<evidence type="ECO:0000259" key="19">
    <source>
        <dbReference type="PROSITE" id="PS50089"/>
    </source>
</evidence>
<name>A0AAV7Y520_9NEOP</name>
<comment type="similarity">
    <text evidence="4">Belongs to the pex2/pex10/pex12 family.</text>
</comment>
<dbReference type="InterPro" id="IPR013083">
    <property type="entry name" value="Znf_RING/FYVE/PHD"/>
</dbReference>
<evidence type="ECO:0000256" key="17">
    <source>
        <dbReference type="ARBA" id="ARBA00023140"/>
    </source>
</evidence>
<dbReference type="GO" id="GO:0005778">
    <property type="term" value="C:peroxisomal membrane"/>
    <property type="evidence" value="ECO:0007669"/>
    <property type="project" value="UniProtKB-SubCell"/>
</dbReference>
<dbReference type="InterPro" id="IPR017907">
    <property type="entry name" value="Znf_RING_CS"/>
</dbReference>
<dbReference type="Proteomes" id="UP001075354">
    <property type="component" value="Chromosome 1"/>
</dbReference>
<evidence type="ECO:0000313" key="20">
    <source>
        <dbReference type="EMBL" id="KAJ1531712.1"/>
    </source>
</evidence>
<dbReference type="GO" id="GO:0061630">
    <property type="term" value="F:ubiquitin protein ligase activity"/>
    <property type="evidence" value="ECO:0007669"/>
    <property type="project" value="UniProtKB-EC"/>
</dbReference>
<keyword evidence="21" id="KW-1185">Reference proteome</keyword>
<dbReference type="CDD" id="cd16527">
    <property type="entry name" value="RING-HC_PEX10"/>
    <property type="match status" value="1"/>
</dbReference>
<keyword evidence="16" id="KW-0472">Membrane</keyword>
<evidence type="ECO:0000256" key="11">
    <source>
        <dbReference type="ARBA" id="ARBA00022771"/>
    </source>
</evidence>
<dbReference type="InterPro" id="IPR025654">
    <property type="entry name" value="PEX2/10"/>
</dbReference>
<organism evidence="20 21">
    <name type="scientific">Megalurothrips usitatus</name>
    <name type="common">bean blossom thrips</name>
    <dbReference type="NCBI Taxonomy" id="439358"/>
    <lineage>
        <taxon>Eukaryota</taxon>
        <taxon>Metazoa</taxon>
        <taxon>Ecdysozoa</taxon>
        <taxon>Arthropoda</taxon>
        <taxon>Hexapoda</taxon>
        <taxon>Insecta</taxon>
        <taxon>Pterygota</taxon>
        <taxon>Neoptera</taxon>
        <taxon>Paraneoptera</taxon>
        <taxon>Thysanoptera</taxon>
        <taxon>Terebrantia</taxon>
        <taxon>Thripoidea</taxon>
        <taxon>Thripidae</taxon>
        <taxon>Megalurothrips</taxon>
    </lineage>
</organism>
<dbReference type="Pfam" id="PF04757">
    <property type="entry name" value="Pex2_Pex12"/>
    <property type="match status" value="1"/>
</dbReference>
<evidence type="ECO:0000256" key="18">
    <source>
        <dbReference type="PROSITE-ProRule" id="PRU00175"/>
    </source>
</evidence>
<accession>A0AAV7Y520</accession>
<evidence type="ECO:0000256" key="15">
    <source>
        <dbReference type="ARBA" id="ARBA00022989"/>
    </source>
</evidence>
<evidence type="ECO:0000256" key="6">
    <source>
        <dbReference type="ARBA" id="ARBA00022448"/>
    </source>
</evidence>
<evidence type="ECO:0000256" key="16">
    <source>
        <dbReference type="ARBA" id="ARBA00023136"/>
    </source>
</evidence>
<evidence type="ECO:0000256" key="10">
    <source>
        <dbReference type="ARBA" id="ARBA00022723"/>
    </source>
</evidence>
<keyword evidence="13" id="KW-0862">Zinc</keyword>
<dbReference type="InterPro" id="IPR006845">
    <property type="entry name" value="Pex_N"/>
</dbReference>
<evidence type="ECO:0000256" key="3">
    <source>
        <dbReference type="ARBA" id="ARBA00004906"/>
    </source>
</evidence>
<evidence type="ECO:0000256" key="1">
    <source>
        <dbReference type="ARBA" id="ARBA00000900"/>
    </source>
</evidence>
<dbReference type="PANTHER" id="PTHR23350:SF0">
    <property type="entry name" value="PEROXISOME BIOGENESIS FACTOR 10"/>
    <property type="match status" value="1"/>
</dbReference>
<keyword evidence="8" id="KW-0808">Transferase</keyword>
<dbReference type="SUPFAM" id="SSF57850">
    <property type="entry name" value="RING/U-box"/>
    <property type="match status" value="1"/>
</dbReference>
<dbReference type="GO" id="GO:0008270">
    <property type="term" value="F:zinc ion binding"/>
    <property type="evidence" value="ECO:0007669"/>
    <property type="project" value="UniProtKB-KW"/>
</dbReference>
<keyword evidence="15" id="KW-1133">Transmembrane helix</keyword>
<evidence type="ECO:0000313" key="21">
    <source>
        <dbReference type="Proteomes" id="UP001075354"/>
    </source>
</evidence>
<keyword evidence="14" id="KW-0653">Protein transport</keyword>
<dbReference type="Pfam" id="PF13639">
    <property type="entry name" value="zf-RING_2"/>
    <property type="match status" value="1"/>
</dbReference>
<comment type="pathway">
    <text evidence="3">Protein modification; protein ubiquitination.</text>
</comment>
<keyword evidence="12" id="KW-0833">Ubl conjugation pathway</keyword>
<reference evidence="20" key="1">
    <citation type="submission" date="2022-12" db="EMBL/GenBank/DDBJ databases">
        <title>Chromosome-level genome assembly of the bean flower thrips Megalurothrips usitatus.</title>
        <authorList>
            <person name="Ma L."/>
            <person name="Liu Q."/>
            <person name="Li H."/>
            <person name="Cai W."/>
        </authorList>
    </citation>
    <scope>NUCLEOTIDE SEQUENCE</scope>
    <source>
        <strain evidence="20">Cailab_2022a</strain>
    </source>
</reference>
<evidence type="ECO:0000256" key="14">
    <source>
        <dbReference type="ARBA" id="ARBA00022927"/>
    </source>
</evidence>
<dbReference type="EMBL" id="JAPTSV010000001">
    <property type="protein sequence ID" value="KAJ1531713.1"/>
    <property type="molecule type" value="Genomic_DNA"/>
</dbReference>
<keyword evidence="17" id="KW-0576">Peroxisome</keyword>
<sequence length="315" mass="35787">MKLKMRTLEPAGTAEVLRAAQRDELMVEKIHQEASDILLKAAGNRVWMKYHGFLPILSKLIYSTVTTLSDIQTLGEEYTGIIQINSKLKQLPSKKIRLLALLLESFGELFLERIIASLKRKLLAPSDLTIDARASLLEGLSALKSTLVFLTRFHKGVFYWGGEYFQLSKRLAGIRYVLVRRWLKDRSTLQGFQLLSTVTLFQLFAYTAVTFGKWTQTLSATYPRLKNSLTVSTEIVESPDLDRPKNGAILYRCSLCLEPRTQDTATPCGHVFCWSCIAEWLQTRAQCPLCRDFVEVSRLIPIQNMVHNVQSKLPS</sequence>
<keyword evidence="9" id="KW-0812">Transmembrane</keyword>
<evidence type="ECO:0000256" key="2">
    <source>
        <dbReference type="ARBA" id="ARBA00004585"/>
    </source>
</evidence>
<evidence type="ECO:0000256" key="12">
    <source>
        <dbReference type="ARBA" id="ARBA00022786"/>
    </source>
</evidence>
<dbReference type="PANTHER" id="PTHR23350">
    <property type="entry name" value="PEROXISOME ASSEMBLY PROTEIN 10"/>
    <property type="match status" value="1"/>
</dbReference>
<comment type="caution">
    <text evidence="20">The sequence shown here is derived from an EMBL/GenBank/DDBJ whole genome shotgun (WGS) entry which is preliminary data.</text>
</comment>
<feature type="domain" description="RING-type" evidence="19">
    <location>
        <begin position="253"/>
        <end position="291"/>
    </location>
</feature>
<evidence type="ECO:0000256" key="4">
    <source>
        <dbReference type="ARBA" id="ARBA00008704"/>
    </source>
</evidence>
<dbReference type="GO" id="GO:0016558">
    <property type="term" value="P:protein import into peroxisome matrix"/>
    <property type="evidence" value="ECO:0007669"/>
    <property type="project" value="InterPro"/>
</dbReference>
<evidence type="ECO:0000256" key="7">
    <source>
        <dbReference type="ARBA" id="ARBA00022593"/>
    </source>
</evidence>
<comment type="subcellular location">
    <subcellularLocation>
        <location evidence="2">Peroxisome membrane</location>
        <topology evidence="2">Multi-pass membrane protein</topology>
    </subcellularLocation>
</comment>
<dbReference type="PROSITE" id="PS50089">
    <property type="entry name" value="ZF_RING_2"/>
    <property type="match status" value="1"/>
</dbReference>
<dbReference type="Gene3D" id="3.30.40.10">
    <property type="entry name" value="Zinc/RING finger domain, C3HC4 (zinc finger)"/>
    <property type="match status" value="1"/>
</dbReference>
<keyword evidence="7" id="KW-0962">Peroxisome biogenesis</keyword>
<dbReference type="InterPro" id="IPR001841">
    <property type="entry name" value="Znf_RING"/>
</dbReference>
<keyword evidence="10" id="KW-0479">Metal-binding</keyword>
<evidence type="ECO:0000256" key="5">
    <source>
        <dbReference type="ARBA" id="ARBA00012483"/>
    </source>
</evidence>